<proteinExistence type="predicted"/>
<comment type="caution">
    <text evidence="1">The sequence shown here is derived from an EMBL/GenBank/DDBJ whole genome shotgun (WGS) entry which is preliminary data.</text>
</comment>
<gene>
    <name evidence="1" type="ORF">FC84_GL000392</name>
</gene>
<protein>
    <submittedName>
        <fullName evidence="1">Uncharacterized protein</fullName>
    </submittedName>
</protein>
<name>A0A0R2BH82_9LACO</name>
<organism evidence="1 2">
    <name type="scientific">Lapidilactobacillus dextrinicus DSM 20335</name>
    <dbReference type="NCBI Taxonomy" id="1423738"/>
    <lineage>
        <taxon>Bacteria</taxon>
        <taxon>Bacillati</taxon>
        <taxon>Bacillota</taxon>
        <taxon>Bacilli</taxon>
        <taxon>Lactobacillales</taxon>
        <taxon>Lactobacillaceae</taxon>
        <taxon>Lapidilactobacillus</taxon>
    </lineage>
</organism>
<dbReference type="Proteomes" id="UP000051813">
    <property type="component" value="Unassembled WGS sequence"/>
</dbReference>
<dbReference type="EMBL" id="AYYK01000013">
    <property type="protein sequence ID" value="KRM78657.1"/>
    <property type="molecule type" value="Genomic_DNA"/>
</dbReference>
<evidence type="ECO:0000313" key="2">
    <source>
        <dbReference type="Proteomes" id="UP000051813"/>
    </source>
</evidence>
<dbReference type="AlphaFoldDB" id="A0A0R2BH82"/>
<reference evidence="1 2" key="1">
    <citation type="journal article" date="2015" name="Genome Announc.">
        <title>Expanding the biotechnology potential of lactobacilli through comparative genomics of 213 strains and associated genera.</title>
        <authorList>
            <person name="Sun Z."/>
            <person name="Harris H.M."/>
            <person name="McCann A."/>
            <person name="Guo C."/>
            <person name="Argimon S."/>
            <person name="Zhang W."/>
            <person name="Yang X."/>
            <person name="Jeffery I.B."/>
            <person name="Cooney J.C."/>
            <person name="Kagawa T.F."/>
            <person name="Liu W."/>
            <person name="Song Y."/>
            <person name="Salvetti E."/>
            <person name="Wrobel A."/>
            <person name="Rasinkangas P."/>
            <person name="Parkhill J."/>
            <person name="Rea M.C."/>
            <person name="O'Sullivan O."/>
            <person name="Ritari J."/>
            <person name="Douillard F.P."/>
            <person name="Paul Ross R."/>
            <person name="Yang R."/>
            <person name="Briner A.E."/>
            <person name="Felis G.E."/>
            <person name="de Vos W.M."/>
            <person name="Barrangou R."/>
            <person name="Klaenhammer T.R."/>
            <person name="Caufield P.W."/>
            <person name="Cui Y."/>
            <person name="Zhang H."/>
            <person name="O'Toole P.W."/>
        </authorList>
    </citation>
    <scope>NUCLEOTIDE SEQUENCE [LARGE SCALE GENOMIC DNA]</scope>
    <source>
        <strain evidence="1 2">DSM 20335</strain>
    </source>
</reference>
<accession>A0A0R2BH82</accession>
<keyword evidence="2" id="KW-1185">Reference proteome</keyword>
<sequence length="53" mass="6010">MIAFDQNNKKRPQKGAEIGSQIVSLNSHDSKIDFTNLMSPNQLKHGLAWFICH</sequence>
<evidence type="ECO:0000313" key="1">
    <source>
        <dbReference type="EMBL" id="KRM78657.1"/>
    </source>
</evidence>
<dbReference type="PATRIC" id="fig|1423738.3.peg.401"/>